<keyword evidence="3" id="KW-0539">Nucleus</keyword>
<feature type="domain" description="POPLD" evidence="6">
    <location>
        <begin position="594"/>
        <end position="699"/>
    </location>
</feature>
<proteinExistence type="predicted"/>
<gene>
    <name evidence="8" type="ORF">LTR62_001805</name>
</gene>
<keyword evidence="2" id="KW-0819">tRNA processing</keyword>
<dbReference type="Pfam" id="PF08170">
    <property type="entry name" value="POPLD"/>
    <property type="match status" value="1"/>
</dbReference>
<evidence type="ECO:0000256" key="3">
    <source>
        <dbReference type="ARBA" id="ARBA00023242"/>
    </source>
</evidence>
<reference evidence="8" key="1">
    <citation type="submission" date="2023-08" db="EMBL/GenBank/DDBJ databases">
        <title>Black Yeasts Isolated from many extreme environments.</title>
        <authorList>
            <person name="Coleine C."/>
            <person name="Stajich J.E."/>
            <person name="Selbmann L."/>
        </authorList>
    </citation>
    <scope>NUCLEOTIDE SEQUENCE</scope>
    <source>
        <strain evidence="8">CCFEE 5401</strain>
    </source>
</reference>
<dbReference type="EMBL" id="JAVRRL010000014">
    <property type="protein sequence ID" value="KAK5115108.1"/>
    <property type="molecule type" value="Genomic_DNA"/>
</dbReference>
<evidence type="ECO:0000259" key="5">
    <source>
        <dbReference type="Pfam" id="PF06978"/>
    </source>
</evidence>
<feature type="region of interest" description="Disordered" evidence="4">
    <location>
        <begin position="727"/>
        <end position="758"/>
    </location>
</feature>
<sequence length="937" mass="103523">MPRDRPQPPKSGKTGNGQPVPQPNTNSKKRKEAPTTNDNAPKKPRFDNRAKARDARTILAQPTKSFKNGELDVDQFVRAREYEIRALEDGMARSKKGLNRRAFQQVPPELRRRTASHNVKRVPKRLRERAKREMADDNTPIVNAKTRRPTRRLRLRLETAKALRALGSKRKAAKEKAKEEKVLVHVPDSAKAATKGNENGKKPDRQHTTTNAMSKTKKARLAIPPLPKAKFRKRQIHKSWLPTHMYHAKRARMTPPSAPLWRFSIPLSPNNKSYRPTHRASRDRGAVAWDTSYVSTIALDGRQDSIVGILKALGVSDADLTGRTRMKWSSGTRVLEVFLYEREAPHRLIAPATAIWCALPRAADAQSLPTSDTKRKLLLRVQPSTFFQLWEELVRLSKVAKPQVMVEDLRFAIGSIDLTGPGATEALLGALWPVAAERAYSESDATQIDASITQSVGDVWTKLIGLTNMATLPQNALLGFDVQDPRLHHPPRTIKLPKTESEQVQLLETIAAWPVDTAQTSPSLFNSKARRAASTSLPSQKAVNRRQALAPLGQYPSPTPQDPKIPVLLFTGYTSSPSTKAKNNSAYSTAPQATWTLLAPWKCIQPIWYSLMYYPLSTGTQPRFGGLDQKRQVAFEAGEPWFPADFPGTKAGWEWELRERKERLAFWARRPKGKRISWEKVDLGQGRRGEVGSGWCCDWMRLLEGPPREVIAVGAADASSVAIPNASNEAKATDSAPNGAAATAPPLPLPQMPTGLSQLSPSSADLLLNGGTLPPHINLSSVLAAVRVRAISRGTPKPCGRIYRLPSFTTNEKLRKQWLDLLPSNQKNSGRKHGPKHSLPKVVGKDVPAHIAQQRLAASLLEPPRVGEDDYPACPGEEDLIGFITTGNFNLSEGQGTGIGSLLIARVLESAGEEKRLCILRNAGESICRLARWEVAG</sequence>
<evidence type="ECO:0000256" key="2">
    <source>
        <dbReference type="ARBA" id="ARBA00022694"/>
    </source>
</evidence>
<name>A0AAN7TH68_9PEZI</name>
<dbReference type="GO" id="GO:0001682">
    <property type="term" value="P:tRNA 5'-leader removal"/>
    <property type="evidence" value="ECO:0007669"/>
    <property type="project" value="InterPro"/>
</dbReference>
<dbReference type="Pfam" id="PF22770">
    <property type="entry name" value="POP1_C"/>
    <property type="match status" value="1"/>
</dbReference>
<feature type="compositionally biased region" description="Low complexity" evidence="4">
    <location>
        <begin position="733"/>
        <end position="744"/>
    </location>
</feature>
<evidence type="ECO:0000256" key="4">
    <source>
        <dbReference type="SAM" id="MobiDB-lite"/>
    </source>
</evidence>
<feature type="domain" description="POP1 C-terminal" evidence="7">
    <location>
        <begin position="783"/>
        <end position="935"/>
    </location>
</feature>
<dbReference type="GO" id="GO:0000172">
    <property type="term" value="C:ribonuclease MRP complex"/>
    <property type="evidence" value="ECO:0007669"/>
    <property type="project" value="InterPro"/>
</dbReference>
<dbReference type="PANTHER" id="PTHR22731:SF3">
    <property type="entry name" value="RIBONUCLEASES P_MRP PROTEIN SUBUNIT POP1"/>
    <property type="match status" value="1"/>
</dbReference>
<dbReference type="Proteomes" id="UP001310890">
    <property type="component" value="Unassembled WGS sequence"/>
</dbReference>
<evidence type="ECO:0000313" key="8">
    <source>
        <dbReference type="EMBL" id="KAK5115108.1"/>
    </source>
</evidence>
<dbReference type="GO" id="GO:0005655">
    <property type="term" value="C:nucleolar ribonuclease P complex"/>
    <property type="evidence" value="ECO:0007669"/>
    <property type="project" value="InterPro"/>
</dbReference>
<dbReference type="InterPro" id="IPR055079">
    <property type="entry name" value="POP1_C"/>
</dbReference>
<feature type="region of interest" description="Disordered" evidence="4">
    <location>
        <begin position="1"/>
        <end position="65"/>
    </location>
</feature>
<dbReference type="Pfam" id="PF06978">
    <property type="entry name" value="POP1_N"/>
    <property type="match status" value="1"/>
</dbReference>
<feature type="compositionally biased region" description="Basic and acidic residues" evidence="4">
    <location>
        <begin position="40"/>
        <end position="56"/>
    </location>
</feature>
<feature type="region of interest" description="Disordered" evidence="4">
    <location>
        <begin position="189"/>
        <end position="218"/>
    </location>
</feature>
<comment type="subcellular location">
    <subcellularLocation>
        <location evidence="1">Nucleus</location>
    </subcellularLocation>
</comment>
<evidence type="ECO:0000313" key="9">
    <source>
        <dbReference type="Proteomes" id="UP001310890"/>
    </source>
</evidence>
<accession>A0AAN7TH68</accession>
<feature type="compositionally biased region" description="Basic and acidic residues" evidence="4">
    <location>
        <begin position="198"/>
        <end position="207"/>
    </location>
</feature>
<protein>
    <submittedName>
        <fullName evidence="8">Uncharacterized protein</fullName>
    </submittedName>
</protein>
<evidence type="ECO:0000256" key="1">
    <source>
        <dbReference type="ARBA" id="ARBA00004123"/>
    </source>
</evidence>
<feature type="compositionally biased region" description="Polar residues" evidence="4">
    <location>
        <begin position="16"/>
        <end position="26"/>
    </location>
</feature>
<dbReference type="AlphaFoldDB" id="A0AAN7TH68"/>
<evidence type="ECO:0000259" key="7">
    <source>
        <dbReference type="Pfam" id="PF22770"/>
    </source>
</evidence>
<organism evidence="8 9">
    <name type="scientific">Meristemomyces frigidus</name>
    <dbReference type="NCBI Taxonomy" id="1508187"/>
    <lineage>
        <taxon>Eukaryota</taxon>
        <taxon>Fungi</taxon>
        <taxon>Dikarya</taxon>
        <taxon>Ascomycota</taxon>
        <taxon>Pezizomycotina</taxon>
        <taxon>Dothideomycetes</taxon>
        <taxon>Dothideomycetidae</taxon>
        <taxon>Mycosphaerellales</taxon>
        <taxon>Teratosphaeriaceae</taxon>
        <taxon>Meristemomyces</taxon>
    </lineage>
</organism>
<evidence type="ECO:0000259" key="6">
    <source>
        <dbReference type="Pfam" id="PF08170"/>
    </source>
</evidence>
<dbReference type="InterPro" id="IPR009723">
    <property type="entry name" value="Pop1_N"/>
</dbReference>
<dbReference type="InterPro" id="IPR039182">
    <property type="entry name" value="Pop1"/>
</dbReference>
<feature type="domain" description="Pop1 N-terminal" evidence="5">
    <location>
        <begin position="76"/>
        <end position="301"/>
    </location>
</feature>
<dbReference type="PANTHER" id="PTHR22731">
    <property type="entry name" value="RIBONUCLEASES P/MRP PROTEIN SUBUNIT POP1"/>
    <property type="match status" value="1"/>
</dbReference>
<dbReference type="InterPro" id="IPR012590">
    <property type="entry name" value="POPLD_dom"/>
</dbReference>
<comment type="caution">
    <text evidence="8">The sequence shown here is derived from an EMBL/GenBank/DDBJ whole genome shotgun (WGS) entry which is preliminary data.</text>
</comment>